<dbReference type="PANTHER" id="PTHR45614">
    <property type="entry name" value="MYB PROTEIN-RELATED"/>
    <property type="match status" value="1"/>
</dbReference>
<sequence length="224" mass="25907">MYPNRPMLPYAMPVFPAVCPVYFGVMKQKPVKLKFTPEEDEKLKQLVRQHGTNSWALVARLMGNRNHRQCRERWKNYVNPELRVTPWTLEEDQILVEKFAEYGPKWNKIAKFLPNRADNAIRNRWQLMLRQWERQNKAGETQTGINVNINTAINPSILPLQNPNPNLNFINPHVSAITTTAINSNLTANDNHLLTDIRQSTRPSSVLSAEESYSVSNLMNNTKK</sequence>
<protein>
    <submittedName>
        <fullName evidence="7">Glabrous</fullName>
    </submittedName>
</protein>
<feature type="domain" description="Myb-like" evidence="5">
    <location>
        <begin position="27"/>
        <end position="78"/>
    </location>
</feature>
<dbReference type="GO" id="GO:0000978">
    <property type="term" value="F:RNA polymerase II cis-regulatory region sequence-specific DNA binding"/>
    <property type="evidence" value="ECO:0007669"/>
    <property type="project" value="TreeGrafter"/>
</dbReference>
<feature type="domain" description="HTH myb-type" evidence="6">
    <location>
        <begin position="27"/>
        <end position="82"/>
    </location>
</feature>
<proteinExistence type="predicted"/>
<dbReference type="GO" id="GO:0005634">
    <property type="term" value="C:nucleus"/>
    <property type="evidence" value="ECO:0007669"/>
    <property type="project" value="TreeGrafter"/>
</dbReference>
<dbReference type="Gene3D" id="1.10.10.60">
    <property type="entry name" value="Homeodomain-like"/>
    <property type="match status" value="2"/>
</dbReference>
<dbReference type="InterPro" id="IPR001005">
    <property type="entry name" value="SANT/Myb"/>
</dbReference>
<evidence type="ECO:0000256" key="3">
    <source>
        <dbReference type="ARBA" id="ARBA00023242"/>
    </source>
</evidence>
<dbReference type="InterPro" id="IPR050560">
    <property type="entry name" value="MYB_TF"/>
</dbReference>
<dbReference type="EMBL" id="MLAK01000782">
    <property type="protein sequence ID" value="OHT04778.1"/>
    <property type="molecule type" value="Genomic_DNA"/>
</dbReference>
<dbReference type="PROSITE" id="PS50090">
    <property type="entry name" value="MYB_LIKE"/>
    <property type="match status" value="2"/>
</dbReference>
<evidence type="ECO:0000256" key="2">
    <source>
        <dbReference type="ARBA" id="ARBA00023163"/>
    </source>
</evidence>
<dbReference type="InterPro" id="IPR017930">
    <property type="entry name" value="Myb_dom"/>
</dbReference>
<evidence type="ECO:0000313" key="8">
    <source>
        <dbReference type="Proteomes" id="UP000179807"/>
    </source>
</evidence>
<dbReference type="OrthoDB" id="2143914at2759"/>
<name>A0A1J4K1E2_9EUKA</name>
<feature type="domain" description="HTH myb-type" evidence="6">
    <location>
        <begin position="86"/>
        <end position="133"/>
    </location>
</feature>
<dbReference type="Pfam" id="PF13921">
    <property type="entry name" value="Myb_DNA-bind_6"/>
    <property type="match status" value="1"/>
</dbReference>
<dbReference type="CDD" id="cd00167">
    <property type="entry name" value="SANT"/>
    <property type="match status" value="2"/>
</dbReference>
<feature type="domain" description="Myb-like" evidence="5">
    <location>
        <begin position="79"/>
        <end position="129"/>
    </location>
</feature>
<evidence type="ECO:0000313" key="7">
    <source>
        <dbReference type="EMBL" id="OHT04778.1"/>
    </source>
</evidence>
<evidence type="ECO:0000259" key="5">
    <source>
        <dbReference type="PROSITE" id="PS50090"/>
    </source>
</evidence>
<dbReference type="PANTHER" id="PTHR45614:SF253">
    <property type="entry name" value="CHROMOSOME UNDETERMINED SCAFFOLD_38, WHOLE GENOME SHOTGUN SEQUENCE"/>
    <property type="match status" value="1"/>
</dbReference>
<dbReference type="GO" id="GO:0000981">
    <property type="term" value="F:DNA-binding transcription factor activity, RNA polymerase II-specific"/>
    <property type="evidence" value="ECO:0007669"/>
    <property type="project" value="TreeGrafter"/>
</dbReference>
<dbReference type="VEuPathDB" id="TrichDB:TRFO_06226"/>
<dbReference type="GeneID" id="94827671"/>
<evidence type="ECO:0000256" key="4">
    <source>
        <dbReference type="SAM" id="MobiDB-lite"/>
    </source>
</evidence>
<keyword evidence="3" id="KW-0539">Nucleus</keyword>
<dbReference type="FunFam" id="1.10.10.60:FF:000016">
    <property type="entry name" value="Transcriptional activator Myb isoform A"/>
    <property type="match status" value="1"/>
</dbReference>
<evidence type="ECO:0000259" key="6">
    <source>
        <dbReference type="PROSITE" id="PS51294"/>
    </source>
</evidence>
<dbReference type="InterPro" id="IPR009057">
    <property type="entry name" value="Homeodomain-like_sf"/>
</dbReference>
<comment type="caution">
    <text evidence="7">The sequence shown here is derived from an EMBL/GenBank/DDBJ whole genome shotgun (WGS) entry which is preliminary data.</text>
</comment>
<dbReference type="RefSeq" id="XP_068357914.1">
    <property type="nucleotide sequence ID" value="XM_068492967.1"/>
</dbReference>
<keyword evidence="8" id="KW-1185">Reference proteome</keyword>
<accession>A0A1J4K1E2</accession>
<gene>
    <name evidence="7" type="ORF">TRFO_06226</name>
</gene>
<reference evidence="7" key="1">
    <citation type="submission" date="2016-10" db="EMBL/GenBank/DDBJ databases">
        <authorList>
            <person name="Benchimol M."/>
            <person name="Almeida L.G."/>
            <person name="Vasconcelos A.T."/>
            <person name="Perreira-Neves A."/>
            <person name="Rosa I.A."/>
            <person name="Tasca T."/>
            <person name="Bogo M.R."/>
            <person name="de Souza W."/>
        </authorList>
    </citation>
    <scope>NUCLEOTIDE SEQUENCE [LARGE SCALE GENOMIC DNA]</scope>
    <source>
        <strain evidence="7">K</strain>
    </source>
</reference>
<dbReference type="Proteomes" id="UP000179807">
    <property type="component" value="Unassembled WGS sequence"/>
</dbReference>
<dbReference type="SUPFAM" id="SSF46689">
    <property type="entry name" value="Homeodomain-like"/>
    <property type="match status" value="1"/>
</dbReference>
<evidence type="ECO:0000256" key="1">
    <source>
        <dbReference type="ARBA" id="ARBA00023015"/>
    </source>
</evidence>
<dbReference type="SMART" id="SM00717">
    <property type="entry name" value="SANT"/>
    <property type="match status" value="2"/>
</dbReference>
<feature type="region of interest" description="Disordered" evidence="4">
    <location>
        <begin position="205"/>
        <end position="224"/>
    </location>
</feature>
<keyword evidence="2" id="KW-0804">Transcription</keyword>
<organism evidence="7 8">
    <name type="scientific">Tritrichomonas foetus</name>
    <dbReference type="NCBI Taxonomy" id="1144522"/>
    <lineage>
        <taxon>Eukaryota</taxon>
        <taxon>Metamonada</taxon>
        <taxon>Parabasalia</taxon>
        <taxon>Tritrichomonadida</taxon>
        <taxon>Tritrichomonadidae</taxon>
        <taxon>Tritrichomonas</taxon>
    </lineage>
</organism>
<dbReference type="PROSITE" id="PS51294">
    <property type="entry name" value="HTH_MYB"/>
    <property type="match status" value="2"/>
</dbReference>
<dbReference type="AlphaFoldDB" id="A0A1J4K1E2"/>
<keyword evidence="1" id="KW-0805">Transcription regulation</keyword>